<dbReference type="GO" id="GO:0000978">
    <property type="term" value="F:RNA polymerase II cis-regulatory region sequence-specific DNA binding"/>
    <property type="evidence" value="ECO:0007669"/>
    <property type="project" value="TreeGrafter"/>
</dbReference>
<feature type="region of interest" description="Disordered" evidence="7">
    <location>
        <begin position="200"/>
        <end position="243"/>
    </location>
</feature>
<dbReference type="AlphaFoldDB" id="A0A9W8CUF7"/>
<dbReference type="GO" id="GO:0000981">
    <property type="term" value="F:DNA-binding transcription factor activity, RNA polymerase II-specific"/>
    <property type="evidence" value="ECO:0007669"/>
    <property type="project" value="InterPro"/>
</dbReference>
<dbReference type="CDD" id="cd00086">
    <property type="entry name" value="homeodomain"/>
    <property type="match status" value="1"/>
</dbReference>
<dbReference type="PROSITE" id="PS50071">
    <property type="entry name" value="HOMEOBOX_2"/>
    <property type="match status" value="1"/>
</dbReference>
<accession>A0A9W8CUF7</accession>
<dbReference type="Gene3D" id="1.10.10.60">
    <property type="entry name" value="Homeodomain-like"/>
    <property type="match status" value="1"/>
</dbReference>
<dbReference type="EMBL" id="JANBOI010001181">
    <property type="protein sequence ID" value="KAJ1727214.1"/>
    <property type="molecule type" value="Genomic_DNA"/>
</dbReference>
<dbReference type="InterPro" id="IPR001356">
    <property type="entry name" value="HD"/>
</dbReference>
<protein>
    <recommendedName>
        <fullName evidence="8">Homeobox domain-containing protein</fullName>
    </recommendedName>
</protein>
<dbReference type="Pfam" id="PF00046">
    <property type="entry name" value="Homeodomain"/>
    <property type="match status" value="1"/>
</dbReference>
<dbReference type="OrthoDB" id="6159439at2759"/>
<dbReference type="GO" id="GO:0030154">
    <property type="term" value="P:cell differentiation"/>
    <property type="evidence" value="ECO:0007669"/>
    <property type="project" value="TreeGrafter"/>
</dbReference>
<evidence type="ECO:0000313" key="9">
    <source>
        <dbReference type="EMBL" id="KAJ1727214.1"/>
    </source>
</evidence>
<comment type="subcellular location">
    <subcellularLocation>
        <location evidence="1 5 6">Nucleus</location>
    </subcellularLocation>
</comment>
<keyword evidence="4 5" id="KW-0539">Nucleus</keyword>
<keyword evidence="10" id="KW-1185">Reference proteome</keyword>
<dbReference type="PROSITE" id="PS00027">
    <property type="entry name" value="HOMEOBOX_1"/>
    <property type="match status" value="1"/>
</dbReference>
<proteinExistence type="predicted"/>
<dbReference type="InterPro" id="IPR017970">
    <property type="entry name" value="Homeobox_CS"/>
</dbReference>
<organism evidence="9 10">
    <name type="scientific">Coemansia biformis</name>
    <dbReference type="NCBI Taxonomy" id="1286918"/>
    <lineage>
        <taxon>Eukaryota</taxon>
        <taxon>Fungi</taxon>
        <taxon>Fungi incertae sedis</taxon>
        <taxon>Zoopagomycota</taxon>
        <taxon>Kickxellomycotina</taxon>
        <taxon>Kickxellomycetes</taxon>
        <taxon>Kickxellales</taxon>
        <taxon>Kickxellaceae</taxon>
        <taxon>Coemansia</taxon>
    </lineage>
</organism>
<dbReference type="PANTHER" id="PTHR24324">
    <property type="entry name" value="HOMEOBOX PROTEIN HHEX"/>
    <property type="match status" value="1"/>
</dbReference>
<dbReference type="InterPro" id="IPR009057">
    <property type="entry name" value="Homeodomain-like_sf"/>
</dbReference>
<comment type="caution">
    <text evidence="9">The sequence shown here is derived from an EMBL/GenBank/DDBJ whole genome shotgun (WGS) entry which is preliminary data.</text>
</comment>
<evidence type="ECO:0000256" key="7">
    <source>
        <dbReference type="SAM" id="MobiDB-lite"/>
    </source>
</evidence>
<dbReference type="SUPFAM" id="SSF46689">
    <property type="entry name" value="Homeodomain-like"/>
    <property type="match status" value="1"/>
</dbReference>
<sequence length="429" mass="45371">MSRNGQRPASAHHTLQPASHVAGASRYAQIVIKEPSTSEPKKAKRKRITPEQLKELTAVFDKTDTPTHDIREELSQKLGMTNREVQVWFQNRRAKYNRMRAEHQRQMRTNAAIFYGSGILGGMQLPGRLPMAAGTGHGHATRRSTVSSFTGDGGGVNSGGAEPQSGQSPFAPHGTADKVSAAAAARARYLLTVPGGTNIVDGGDRCYHRRPPARTDSPPEAYSCRPAVARQSPPMPEEEPRGAPVRLPSIRAMLAGVEDPRGGRLEVGACTGRTPHRMRAYTSPPPALPDYALPGPGAGRPSTAAPAAGGPQQQQQPPPPIAGAGSPESDCHSVALPLPPSSSSSPPHQRCCPEPQVGDVKVGIEMLAAAAVSVSAIKSTSSLPHLTPLSEFSPSTPAVQRPQDGERGGSSRKVTPVDTGRAGRSWRPW</sequence>
<reference evidence="9" key="1">
    <citation type="submission" date="2022-07" db="EMBL/GenBank/DDBJ databases">
        <title>Phylogenomic reconstructions and comparative analyses of Kickxellomycotina fungi.</title>
        <authorList>
            <person name="Reynolds N.K."/>
            <person name="Stajich J.E."/>
            <person name="Barry K."/>
            <person name="Grigoriev I.V."/>
            <person name="Crous P."/>
            <person name="Smith M.E."/>
        </authorList>
    </citation>
    <scope>NUCLEOTIDE SEQUENCE</scope>
    <source>
        <strain evidence="9">BCRC 34381</strain>
    </source>
</reference>
<feature type="compositionally biased region" description="Low complexity" evidence="7">
    <location>
        <begin position="299"/>
        <end position="315"/>
    </location>
</feature>
<dbReference type="SMART" id="SM00389">
    <property type="entry name" value="HOX"/>
    <property type="match status" value="1"/>
</dbReference>
<evidence type="ECO:0000259" key="8">
    <source>
        <dbReference type="PROSITE" id="PS50071"/>
    </source>
</evidence>
<feature type="region of interest" description="Disordered" evidence="7">
    <location>
        <begin position="384"/>
        <end position="429"/>
    </location>
</feature>
<keyword evidence="2 5" id="KW-0238">DNA-binding</keyword>
<gene>
    <name evidence="9" type="ORF">LPJ61_004693</name>
</gene>
<dbReference type="InterPro" id="IPR051000">
    <property type="entry name" value="Homeobox_DNA-bind_prot"/>
</dbReference>
<evidence type="ECO:0000256" key="3">
    <source>
        <dbReference type="ARBA" id="ARBA00023155"/>
    </source>
</evidence>
<dbReference type="PRINTS" id="PR00031">
    <property type="entry name" value="HTHREPRESSR"/>
</dbReference>
<name>A0A9W8CUF7_9FUNG</name>
<evidence type="ECO:0000256" key="4">
    <source>
        <dbReference type="ARBA" id="ARBA00023242"/>
    </source>
</evidence>
<dbReference type="Proteomes" id="UP001143981">
    <property type="component" value="Unassembled WGS sequence"/>
</dbReference>
<feature type="region of interest" description="Disordered" evidence="7">
    <location>
        <begin position="1"/>
        <end position="22"/>
    </location>
</feature>
<feature type="DNA-binding region" description="Homeobox" evidence="5">
    <location>
        <begin position="41"/>
        <end position="100"/>
    </location>
</feature>
<dbReference type="GO" id="GO:0005634">
    <property type="term" value="C:nucleus"/>
    <property type="evidence" value="ECO:0007669"/>
    <property type="project" value="UniProtKB-SubCell"/>
</dbReference>
<keyword evidence="3 5" id="KW-0371">Homeobox</keyword>
<feature type="region of interest" description="Disordered" evidence="7">
    <location>
        <begin position="261"/>
        <end position="356"/>
    </location>
</feature>
<dbReference type="InterPro" id="IPR000047">
    <property type="entry name" value="HTH_motif"/>
</dbReference>
<evidence type="ECO:0000256" key="5">
    <source>
        <dbReference type="PROSITE-ProRule" id="PRU00108"/>
    </source>
</evidence>
<dbReference type="PANTHER" id="PTHR24324:SF5">
    <property type="entry name" value="HEMATOPOIETICALLY-EXPRESSED HOMEOBOX PROTEIN HHEX"/>
    <property type="match status" value="1"/>
</dbReference>
<feature type="domain" description="Homeobox" evidence="8">
    <location>
        <begin position="39"/>
        <end position="99"/>
    </location>
</feature>
<evidence type="ECO:0000256" key="2">
    <source>
        <dbReference type="ARBA" id="ARBA00023125"/>
    </source>
</evidence>
<feature type="region of interest" description="Disordered" evidence="7">
    <location>
        <begin position="134"/>
        <end position="177"/>
    </location>
</feature>
<evidence type="ECO:0000313" key="10">
    <source>
        <dbReference type="Proteomes" id="UP001143981"/>
    </source>
</evidence>
<evidence type="ECO:0000256" key="6">
    <source>
        <dbReference type="RuleBase" id="RU000682"/>
    </source>
</evidence>
<evidence type="ECO:0000256" key="1">
    <source>
        <dbReference type="ARBA" id="ARBA00004123"/>
    </source>
</evidence>